<dbReference type="GO" id="GO:0031408">
    <property type="term" value="P:oxylipin biosynthetic process"/>
    <property type="evidence" value="ECO:0007669"/>
    <property type="project" value="UniProtKB-KW"/>
</dbReference>
<dbReference type="CDD" id="cd01751">
    <property type="entry name" value="PLAT_LH2"/>
    <property type="match status" value="1"/>
</dbReference>
<protein>
    <submittedName>
        <fullName evidence="13">Linoleate 13S-lipoxygenase 2-1, chloroplastic</fullName>
    </submittedName>
</protein>
<dbReference type="OrthoDB" id="1647310at2759"/>
<dbReference type="EMBL" id="RXIC02000026">
    <property type="protein sequence ID" value="KAB1204569.1"/>
    <property type="molecule type" value="Genomic_DNA"/>
</dbReference>
<gene>
    <name evidence="13" type="ORF">CJ030_MR8G021779</name>
</gene>
<dbReference type="GO" id="GO:0016702">
    <property type="term" value="F:oxidoreductase activity, acting on single donors with incorporation of molecular oxygen, incorporation of two atoms of oxygen"/>
    <property type="evidence" value="ECO:0007669"/>
    <property type="project" value="InterPro"/>
</dbReference>
<proteinExistence type="inferred from homology"/>
<dbReference type="InterPro" id="IPR013819">
    <property type="entry name" value="LipOase_C"/>
</dbReference>
<evidence type="ECO:0000259" key="11">
    <source>
        <dbReference type="PROSITE" id="PS50095"/>
    </source>
</evidence>
<keyword evidence="6" id="KW-0223">Dioxygenase</keyword>
<evidence type="ECO:0000256" key="9">
    <source>
        <dbReference type="ARBA" id="ARBA00023160"/>
    </source>
</evidence>
<dbReference type="PROSITE" id="PS50095">
    <property type="entry name" value="PLAT"/>
    <property type="match status" value="1"/>
</dbReference>
<feature type="domain" description="Lipoxygenase" evidence="12">
    <location>
        <begin position="209"/>
        <end position="285"/>
    </location>
</feature>
<comment type="caution">
    <text evidence="10">Lacks conserved residue(s) required for the propagation of feature annotation.</text>
</comment>
<evidence type="ECO:0000256" key="1">
    <source>
        <dbReference type="ARBA" id="ARBA00009419"/>
    </source>
</evidence>
<dbReference type="Gene3D" id="4.10.375.10">
    <property type="entry name" value="Lipoxygenase-1, Domain 2"/>
    <property type="match status" value="1"/>
</dbReference>
<dbReference type="Pfam" id="PF00305">
    <property type="entry name" value="Lipoxygenase"/>
    <property type="match status" value="1"/>
</dbReference>
<keyword evidence="7" id="KW-0560">Oxidoreductase</keyword>
<dbReference type="SUPFAM" id="SSF49723">
    <property type="entry name" value="Lipase/lipooxygenase domain (PLAT/LH2 domain)"/>
    <property type="match status" value="1"/>
</dbReference>
<evidence type="ECO:0000313" key="13">
    <source>
        <dbReference type="EMBL" id="KAB1204569.1"/>
    </source>
</evidence>
<dbReference type="Gene3D" id="2.60.60.20">
    <property type="entry name" value="PLAT/LH2 domain"/>
    <property type="match status" value="1"/>
</dbReference>
<evidence type="ECO:0000256" key="10">
    <source>
        <dbReference type="PROSITE-ProRule" id="PRU00152"/>
    </source>
</evidence>
<evidence type="ECO:0000256" key="5">
    <source>
        <dbReference type="ARBA" id="ARBA00022832"/>
    </source>
</evidence>
<dbReference type="SUPFAM" id="SSF48484">
    <property type="entry name" value="Lipoxigenase"/>
    <property type="match status" value="1"/>
</dbReference>
<dbReference type="Proteomes" id="UP000516437">
    <property type="component" value="Chromosome 8"/>
</dbReference>
<comment type="caution">
    <text evidence="13">The sequence shown here is derived from an EMBL/GenBank/DDBJ whole genome shotgun (WGS) entry which is preliminary data.</text>
</comment>
<evidence type="ECO:0000256" key="4">
    <source>
        <dbReference type="ARBA" id="ARBA00022767"/>
    </source>
</evidence>
<organism evidence="13 14">
    <name type="scientific">Morella rubra</name>
    <name type="common">Chinese bayberry</name>
    <dbReference type="NCBI Taxonomy" id="262757"/>
    <lineage>
        <taxon>Eukaryota</taxon>
        <taxon>Viridiplantae</taxon>
        <taxon>Streptophyta</taxon>
        <taxon>Embryophyta</taxon>
        <taxon>Tracheophyta</taxon>
        <taxon>Spermatophyta</taxon>
        <taxon>Magnoliopsida</taxon>
        <taxon>eudicotyledons</taxon>
        <taxon>Gunneridae</taxon>
        <taxon>Pentapetalae</taxon>
        <taxon>rosids</taxon>
        <taxon>fabids</taxon>
        <taxon>Fagales</taxon>
        <taxon>Myricaceae</taxon>
        <taxon>Morella</taxon>
    </lineage>
</organism>
<comment type="similarity">
    <text evidence="1">Belongs to the lipoxygenase family.</text>
</comment>
<keyword evidence="8" id="KW-0443">Lipid metabolism</keyword>
<dbReference type="InterPro" id="IPR042057">
    <property type="entry name" value="Lipoxy_PLAT/LH2"/>
</dbReference>
<dbReference type="InterPro" id="IPR001024">
    <property type="entry name" value="PLAT/LH2_dom"/>
</dbReference>
<dbReference type="AlphaFoldDB" id="A0A6A1UVY3"/>
<dbReference type="PRINTS" id="PR00468">
    <property type="entry name" value="PLTLPOXGNASE"/>
</dbReference>
<dbReference type="GO" id="GO:0034440">
    <property type="term" value="P:lipid oxidation"/>
    <property type="evidence" value="ECO:0007669"/>
    <property type="project" value="InterPro"/>
</dbReference>
<evidence type="ECO:0000256" key="8">
    <source>
        <dbReference type="ARBA" id="ARBA00023098"/>
    </source>
</evidence>
<accession>A0A6A1UVY3</accession>
<keyword evidence="4" id="KW-0925">Oxylipin biosynthesis</keyword>
<feature type="domain" description="PLAT" evidence="11">
    <location>
        <begin position="92"/>
        <end position="206"/>
    </location>
</feature>
<keyword evidence="5" id="KW-0276">Fatty acid metabolism</keyword>
<dbReference type="PROSITE" id="PS51393">
    <property type="entry name" value="LIPOXYGENASE_3"/>
    <property type="match status" value="1"/>
</dbReference>
<name>A0A6A1UVY3_9ROSI</name>
<dbReference type="Pfam" id="PF01477">
    <property type="entry name" value="PLAT"/>
    <property type="match status" value="1"/>
</dbReference>
<evidence type="ECO:0000259" key="12">
    <source>
        <dbReference type="PROSITE" id="PS51393"/>
    </source>
</evidence>
<dbReference type="GO" id="GO:0046872">
    <property type="term" value="F:metal ion binding"/>
    <property type="evidence" value="ECO:0007669"/>
    <property type="project" value="UniProtKB-KW"/>
</dbReference>
<dbReference type="InterPro" id="IPR036392">
    <property type="entry name" value="PLAT/LH2_dom_sf"/>
</dbReference>
<evidence type="ECO:0000256" key="3">
    <source>
        <dbReference type="ARBA" id="ARBA00022723"/>
    </source>
</evidence>
<dbReference type="InterPro" id="IPR036226">
    <property type="entry name" value="LipOase_C_sf"/>
</dbReference>
<dbReference type="GO" id="GO:0006633">
    <property type="term" value="P:fatty acid biosynthetic process"/>
    <property type="evidence" value="ECO:0007669"/>
    <property type="project" value="UniProtKB-KW"/>
</dbReference>
<keyword evidence="3" id="KW-0479">Metal-binding</keyword>
<evidence type="ECO:0000256" key="6">
    <source>
        <dbReference type="ARBA" id="ARBA00022964"/>
    </source>
</evidence>
<keyword evidence="2" id="KW-0444">Lipid biosynthesis</keyword>
<reference evidence="13 14" key="1">
    <citation type="journal article" date="2019" name="Plant Biotechnol. J.">
        <title>The red bayberry genome and genetic basis of sex determination.</title>
        <authorList>
            <person name="Jia H.M."/>
            <person name="Jia H.J."/>
            <person name="Cai Q.L."/>
            <person name="Wang Y."/>
            <person name="Zhao H.B."/>
            <person name="Yang W.F."/>
            <person name="Wang G.Y."/>
            <person name="Li Y.H."/>
            <person name="Zhan D.L."/>
            <person name="Shen Y.T."/>
            <person name="Niu Q.F."/>
            <person name="Chang L."/>
            <person name="Qiu J."/>
            <person name="Zhao L."/>
            <person name="Xie H.B."/>
            <person name="Fu W.Y."/>
            <person name="Jin J."/>
            <person name="Li X.W."/>
            <person name="Jiao Y."/>
            <person name="Zhou C.C."/>
            <person name="Tu T."/>
            <person name="Chai C.Y."/>
            <person name="Gao J.L."/>
            <person name="Fan L.J."/>
            <person name="van de Weg E."/>
            <person name="Wang J.Y."/>
            <person name="Gao Z.S."/>
        </authorList>
    </citation>
    <scope>NUCLEOTIDE SEQUENCE [LARGE SCALE GENOMIC DNA]</scope>
    <source>
        <tissue evidence="13">Leaves</tissue>
    </source>
</reference>
<dbReference type="InterPro" id="IPR000907">
    <property type="entry name" value="LipOase"/>
</dbReference>
<evidence type="ECO:0000313" key="14">
    <source>
        <dbReference type="Proteomes" id="UP000516437"/>
    </source>
</evidence>
<sequence>MMLKPQVSHSNTAETLFLLQKPIFSYGINGSASLPFWSKSVFRQSHKSLHTGFLLSNVIKAVASTSTSTAKAPEKSIGVKAIVIVKPTVRGFLSNLGLERGLDDIQDLLGKTLLELVSAELDPKDTIQAFAHKAGRRDEGVKYETDFKVPIGFGEVGAVLAENEQHREMFLQDIVLDGFPDGPVNVTCRSWVHSKFKNPEKRVFFTTKSYLPSQTPRGLRRLREEDLKNLRGNGQGERKSFKRIYDYDVYNDIGDPDQNLKLQRPVLAGKEHPYPRLAGRGARVV</sequence>
<evidence type="ECO:0000256" key="2">
    <source>
        <dbReference type="ARBA" id="ARBA00022516"/>
    </source>
</evidence>
<dbReference type="PANTHER" id="PTHR11771">
    <property type="entry name" value="LIPOXYGENASE"/>
    <property type="match status" value="1"/>
</dbReference>
<keyword evidence="14" id="KW-1185">Reference proteome</keyword>
<dbReference type="InterPro" id="IPR001246">
    <property type="entry name" value="LipOase_plant"/>
</dbReference>
<dbReference type="SMART" id="SM00308">
    <property type="entry name" value="LH2"/>
    <property type="match status" value="1"/>
</dbReference>
<evidence type="ECO:0000256" key="7">
    <source>
        <dbReference type="ARBA" id="ARBA00023002"/>
    </source>
</evidence>
<keyword evidence="9" id="KW-0275">Fatty acid biosynthesis</keyword>